<dbReference type="PANTHER" id="PTHR39153:SF1">
    <property type="entry name" value="AGR244WP"/>
    <property type="match status" value="1"/>
</dbReference>
<protein>
    <submittedName>
        <fullName evidence="1">Uncharacterized protein</fullName>
    </submittedName>
</protein>
<dbReference type="OMA" id="SWISMGA"/>
<evidence type="ECO:0000313" key="2">
    <source>
        <dbReference type="Proteomes" id="UP000002866"/>
    </source>
</evidence>
<keyword evidence="2" id="KW-1185">Reference proteome</keyword>
<proteinExistence type="predicted"/>
<sequence>MASCIGAAQGALFGITSGFLLKRYNKLYRNARFQVHVLYQCFCVAYTGAFKGDKQLISFQERYFQQENEKRKLLINKAADQGIFLEDDATIMSTIDT</sequence>
<dbReference type="HOGENOM" id="CLU_2038426_0_0_1"/>
<dbReference type="AlphaFoldDB" id="I2H9V4"/>
<dbReference type="EMBL" id="HE806325">
    <property type="protein sequence ID" value="CCH63156.1"/>
    <property type="molecule type" value="Genomic_DNA"/>
</dbReference>
<reference evidence="1 2" key="1">
    <citation type="journal article" date="2011" name="Proc. Natl. Acad. Sci. U.S.A.">
        <title>Evolutionary erosion of yeast sex chromosomes by mating-type switching accidents.</title>
        <authorList>
            <person name="Gordon J.L."/>
            <person name="Armisen D."/>
            <person name="Proux-Wera E."/>
            <person name="Oheigeartaigh S.S."/>
            <person name="Byrne K.P."/>
            <person name="Wolfe K.H."/>
        </authorList>
    </citation>
    <scope>NUCLEOTIDE SEQUENCE [LARGE SCALE GENOMIC DNA]</scope>
    <source>
        <strain evidence="2">ATCC 34711 / CBS 6284 / DSM 70876 / NBRC 10599 / NRRL Y-10934 / UCD 77-7</strain>
    </source>
</reference>
<dbReference type="InterPro" id="IPR038882">
    <property type="entry name" value="Rcf3"/>
</dbReference>
<evidence type="ECO:0000313" key="1">
    <source>
        <dbReference type="EMBL" id="CCH63156.1"/>
    </source>
</evidence>
<dbReference type="RefSeq" id="XP_004182675.1">
    <property type="nucleotide sequence ID" value="XM_004182627.1"/>
</dbReference>
<gene>
    <name evidence="1" type="primary">TBLA0J01610</name>
    <name evidence="1" type="ORF">TBLA_0J01610</name>
</gene>
<dbReference type="FunCoup" id="I2H9V4">
    <property type="interactions" value="10"/>
</dbReference>
<dbReference type="InParanoid" id="I2H9V4"/>
<dbReference type="OrthoDB" id="3979469at2759"/>
<name>I2H9V4_HENB6</name>
<dbReference type="GeneID" id="14498338"/>
<accession>I2H9V4</accession>
<dbReference type="PANTHER" id="PTHR39153">
    <property type="entry name" value="AGR244WP"/>
    <property type="match status" value="1"/>
</dbReference>
<dbReference type="STRING" id="1071380.I2H9V4"/>
<dbReference type="KEGG" id="tbl:TBLA_0J01610"/>
<dbReference type="Proteomes" id="UP000002866">
    <property type="component" value="Chromosome 10"/>
</dbReference>
<organism evidence="1 2">
    <name type="scientific">Henningerozyma blattae (strain ATCC 34711 / CBS 6284 / DSM 70876 / NBRC 10599 / NRRL Y-10934 / UCD 77-7)</name>
    <name type="common">Yeast</name>
    <name type="synonym">Tetrapisispora blattae</name>
    <dbReference type="NCBI Taxonomy" id="1071380"/>
    <lineage>
        <taxon>Eukaryota</taxon>
        <taxon>Fungi</taxon>
        <taxon>Dikarya</taxon>
        <taxon>Ascomycota</taxon>
        <taxon>Saccharomycotina</taxon>
        <taxon>Saccharomycetes</taxon>
        <taxon>Saccharomycetales</taxon>
        <taxon>Saccharomycetaceae</taxon>
        <taxon>Henningerozyma</taxon>
    </lineage>
</organism>